<feature type="compositionally biased region" description="Polar residues" evidence="1">
    <location>
        <begin position="209"/>
        <end position="221"/>
    </location>
</feature>
<name>A0A9P3CDU4_9PEZI</name>
<dbReference type="EMBL" id="BOLY01000003">
    <property type="protein sequence ID" value="GIZ41104.1"/>
    <property type="molecule type" value="Genomic_DNA"/>
</dbReference>
<comment type="caution">
    <text evidence="2">The sequence shown here is derived from an EMBL/GenBank/DDBJ whole genome shotgun (WGS) entry which is preliminary data.</text>
</comment>
<proteinExistence type="predicted"/>
<organism evidence="2 3">
    <name type="scientific">Cercospora kikuchii</name>
    <dbReference type="NCBI Taxonomy" id="84275"/>
    <lineage>
        <taxon>Eukaryota</taxon>
        <taxon>Fungi</taxon>
        <taxon>Dikarya</taxon>
        <taxon>Ascomycota</taxon>
        <taxon>Pezizomycotina</taxon>
        <taxon>Dothideomycetes</taxon>
        <taxon>Dothideomycetidae</taxon>
        <taxon>Mycosphaerellales</taxon>
        <taxon>Mycosphaerellaceae</taxon>
        <taxon>Cercospora</taxon>
    </lineage>
</organism>
<protein>
    <submittedName>
        <fullName evidence="2">Uncharacterized protein</fullName>
    </submittedName>
</protein>
<gene>
    <name evidence="2" type="ORF">CKM354_000442000</name>
</gene>
<keyword evidence="3" id="KW-1185">Reference proteome</keyword>
<sequence length="228" mass="26228">MATDGSSKDEREHDGSTDSRTSSELDSSADAGILELRERLESLPQELYNHIYDFTFTATSRIRIFGISPWARFYLTTSVLPDTSSRRVVTFDERLPSMLRVDRASRKKFADSYFGGEDSTFIFYVGYEVRDYDLRHYFEGIPDFRKLIKNALWSSEAKTPCRSFMDSKEAGLFHELWLKKSPESFKFLSYDEIEALVKERAGIADEGASDQNAYTTTLTDSTRTEQEE</sequence>
<dbReference type="OrthoDB" id="3650904at2759"/>
<feature type="compositionally biased region" description="Basic and acidic residues" evidence="1">
    <location>
        <begin position="1"/>
        <end position="23"/>
    </location>
</feature>
<evidence type="ECO:0000313" key="3">
    <source>
        <dbReference type="Proteomes" id="UP000825890"/>
    </source>
</evidence>
<feature type="region of interest" description="Disordered" evidence="1">
    <location>
        <begin position="207"/>
        <end position="228"/>
    </location>
</feature>
<evidence type="ECO:0000313" key="2">
    <source>
        <dbReference type="EMBL" id="GIZ41104.1"/>
    </source>
</evidence>
<accession>A0A9P3CDU4</accession>
<dbReference type="GeneID" id="68289995"/>
<dbReference type="Proteomes" id="UP000825890">
    <property type="component" value="Unassembled WGS sequence"/>
</dbReference>
<evidence type="ECO:0000256" key="1">
    <source>
        <dbReference type="SAM" id="MobiDB-lite"/>
    </source>
</evidence>
<dbReference type="RefSeq" id="XP_044655591.1">
    <property type="nucleotide sequence ID" value="XM_044799656.1"/>
</dbReference>
<feature type="region of interest" description="Disordered" evidence="1">
    <location>
        <begin position="1"/>
        <end position="27"/>
    </location>
</feature>
<reference evidence="2 3" key="1">
    <citation type="submission" date="2021-01" db="EMBL/GenBank/DDBJ databases">
        <title>Cercospora kikuchii MAFF 305040 whole genome shotgun sequence.</title>
        <authorList>
            <person name="Kashiwa T."/>
            <person name="Suzuki T."/>
        </authorList>
    </citation>
    <scope>NUCLEOTIDE SEQUENCE [LARGE SCALE GENOMIC DNA]</scope>
    <source>
        <strain evidence="2 3">MAFF 305040</strain>
    </source>
</reference>
<dbReference type="AlphaFoldDB" id="A0A9P3CDU4"/>